<evidence type="ECO:0000313" key="1">
    <source>
        <dbReference type="EMBL" id="VDO81829.1"/>
    </source>
</evidence>
<reference evidence="3" key="1">
    <citation type="submission" date="2017-02" db="UniProtKB">
        <authorList>
            <consortium name="WormBaseParasite"/>
        </authorList>
    </citation>
    <scope>IDENTIFICATION</scope>
</reference>
<keyword evidence="2" id="KW-1185">Reference proteome</keyword>
<dbReference type="WBParaSite" id="HPLM_0002016601-mRNA-1">
    <property type="protein sequence ID" value="HPLM_0002016601-mRNA-1"/>
    <property type="gene ID" value="HPLM_0002016601"/>
</dbReference>
<protein>
    <submittedName>
        <fullName evidence="3">DUF553 domain-containing protein</fullName>
    </submittedName>
</protein>
<proteinExistence type="predicted"/>
<name>A0A0N4X724_HAEPC</name>
<accession>A0A0N4X724</accession>
<evidence type="ECO:0000313" key="2">
    <source>
        <dbReference type="Proteomes" id="UP000268014"/>
    </source>
</evidence>
<dbReference type="AlphaFoldDB" id="A0A0N4X724"/>
<evidence type="ECO:0000313" key="3">
    <source>
        <dbReference type="WBParaSite" id="HPLM_0002016601-mRNA-1"/>
    </source>
</evidence>
<dbReference type="EMBL" id="UZAF01021908">
    <property type="protein sequence ID" value="VDO81829.1"/>
    <property type="molecule type" value="Genomic_DNA"/>
</dbReference>
<organism evidence="3">
    <name type="scientific">Haemonchus placei</name>
    <name type="common">Barber's pole worm</name>
    <dbReference type="NCBI Taxonomy" id="6290"/>
    <lineage>
        <taxon>Eukaryota</taxon>
        <taxon>Metazoa</taxon>
        <taxon>Ecdysozoa</taxon>
        <taxon>Nematoda</taxon>
        <taxon>Chromadorea</taxon>
        <taxon>Rhabditida</taxon>
        <taxon>Rhabditina</taxon>
        <taxon>Rhabditomorpha</taxon>
        <taxon>Strongyloidea</taxon>
        <taxon>Trichostrongylidae</taxon>
        <taxon>Haemonchus</taxon>
    </lineage>
</organism>
<reference evidence="1 2" key="2">
    <citation type="submission" date="2018-11" db="EMBL/GenBank/DDBJ databases">
        <authorList>
            <consortium name="Pathogen Informatics"/>
        </authorList>
    </citation>
    <scope>NUCLEOTIDE SEQUENCE [LARGE SCALE GENOMIC DNA]</scope>
    <source>
        <strain evidence="1 2">MHpl1</strain>
    </source>
</reference>
<dbReference type="Proteomes" id="UP000268014">
    <property type="component" value="Unassembled WGS sequence"/>
</dbReference>
<gene>
    <name evidence="1" type="ORF">HPLM_LOCUS20158</name>
</gene>
<sequence length="268" mass="30808">MPRLADIRRLDRWVSADPTNQLCAVRAITAVIEKRIARIPGYERVECAVSFHLYVNTCAWQEDPEPCMYEVNAIMLYMRQIPGVRGGVLVLDVPQLFWLLVDSATPSSPFLEIWLVLSGQHCHYFDPTGQYRFVERDYEIGYVFDRKESIGQDFYDFTSLDLPLFLAEDLAITDVADFLTVDVSNWITIGTIDNSPYSSDDFDWATDSAVKWNESRTRLRLDPVKLYSPRSYAEPWKALLGPQVDHVENWVQKSAVQQVKIDVTADKN</sequence>